<protein>
    <submittedName>
        <fullName evidence="5">Glycosyltransferase</fullName>
        <ecNumber evidence="5">2.4.-.-</ecNumber>
    </submittedName>
</protein>
<dbReference type="GO" id="GO:0016757">
    <property type="term" value="F:glycosyltransferase activity"/>
    <property type="evidence" value="ECO:0007669"/>
    <property type="project" value="UniProtKB-KW"/>
</dbReference>
<proteinExistence type="inferred from homology"/>
<keyword evidence="3 5" id="KW-0808">Transferase</keyword>
<name>A0AB35X1R4_9ENTR</name>
<dbReference type="PANTHER" id="PTHR43685:SF5">
    <property type="entry name" value="GLYCOSYLTRANSFERASE EPSE-RELATED"/>
    <property type="match status" value="1"/>
</dbReference>
<dbReference type="EC" id="2.4.-.-" evidence="5"/>
<evidence type="ECO:0000256" key="2">
    <source>
        <dbReference type="ARBA" id="ARBA00022676"/>
    </source>
</evidence>
<dbReference type="InterPro" id="IPR001173">
    <property type="entry name" value="Glyco_trans_2-like"/>
</dbReference>
<dbReference type="Proteomes" id="UP001331691">
    <property type="component" value="Unassembled WGS sequence"/>
</dbReference>
<dbReference type="Gene3D" id="3.90.550.10">
    <property type="entry name" value="Spore Coat Polysaccharide Biosynthesis Protein SpsA, Chain A"/>
    <property type="match status" value="1"/>
</dbReference>
<comment type="similarity">
    <text evidence="1">Belongs to the glycosyltransferase 2 family.</text>
</comment>
<keyword evidence="2 5" id="KW-0328">Glycosyltransferase</keyword>
<accession>A0AB35X1R4</accession>
<dbReference type="RefSeq" id="WP_331387656.1">
    <property type="nucleotide sequence ID" value="NZ_JAZKKV010000001.1"/>
</dbReference>
<dbReference type="Pfam" id="PF00535">
    <property type="entry name" value="Glycos_transf_2"/>
    <property type="match status" value="1"/>
</dbReference>
<dbReference type="AlphaFoldDB" id="A0AB35X1R4"/>
<feature type="domain" description="Glycosyltransferase 2-like" evidence="4">
    <location>
        <begin position="11"/>
        <end position="163"/>
    </location>
</feature>
<sequence>MSFSVLLSLYYREKAEYLNECLKSINAQSLKTDEVVIVLDGPVGQDLSDVVVHWCNYLPIKLLELKENVGLGQALNKGLEICSHEIVLRMDTDDICSENRFKLQIEKLDSDKALMVLGGHIDEYDEGLTTFIGKRIVPIDNEAIKKQVVIKNPFNHMTVAFRKSAVLAVGGYQHHAFMEDYNLWLRIIAAGYKVENLDVVLVKARTGHSMLLRRKGIEYVNSEILLFNLKRKLQMQPIHLCAITFVLRSIPRLLPSSLLRICYKLQRK</sequence>
<organism evidence="5 6">
    <name type="scientific">Kluyvera ascorbata</name>
    <dbReference type="NCBI Taxonomy" id="51288"/>
    <lineage>
        <taxon>Bacteria</taxon>
        <taxon>Pseudomonadati</taxon>
        <taxon>Pseudomonadota</taxon>
        <taxon>Gammaproteobacteria</taxon>
        <taxon>Enterobacterales</taxon>
        <taxon>Enterobacteriaceae</taxon>
        <taxon>Kluyvera</taxon>
    </lineage>
</organism>
<evidence type="ECO:0000256" key="3">
    <source>
        <dbReference type="ARBA" id="ARBA00022679"/>
    </source>
</evidence>
<evidence type="ECO:0000313" key="5">
    <source>
        <dbReference type="EMBL" id="MEE9653078.1"/>
    </source>
</evidence>
<dbReference type="SUPFAM" id="SSF53448">
    <property type="entry name" value="Nucleotide-diphospho-sugar transferases"/>
    <property type="match status" value="1"/>
</dbReference>
<keyword evidence="6" id="KW-1185">Reference proteome</keyword>
<dbReference type="InterPro" id="IPR050834">
    <property type="entry name" value="Glycosyltransf_2"/>
</dbReference>
<evidence type="ECO:0000259" key="4">
    <source>
        <dbReference type="Pfam" id="PF00535"/>
    </source>
</evidence>
<reference evidence="5 6" key="1">
    <citation type="submission" date="2023-10" db="EMBL/GenBank/DDBJ databases">
        <title>Wastewater isolates of ESBL- and carbapenemase-producing Gram-negative bacteria from New Zealand.</title>
        <authorList>
            <person name="Straub C."/>
            <person name="Weaver L."/>
            <person name="Cornelius A."/>
            <person name="Mcgill E."/>
            <person name="Dyet K."/>
            <person name="White L."/>
            <person name="Pattis I."/>
        </authorList>
    </citation>
    <scope>NUCLEOTIDE SEQUENCE [LARGE SCALE GENOMIC DNA]</scope>
    <source>
        <strain evidence="5 6">ESBL09</strain>
    </source>
</reference>
<dbReference type="InterPro" id="IPR029044">
    <property type="entry name" value="Nucleotide-diphossugar_trans"/>
</dbReference>
<evidence type="ECO:0000313" key="6">
    <source>
        <dbReference type="Proteomes" id="UP001331691"/>
    </source>
</evidence>
<comment type="caution">
    <text evidence="5">The sequence shown here is derived from an EMBL/GenBank/DDBJ whole genome shotgun (WGS) entry which is preliminary data.</text>
</comment>
<dbReference type="PANTHER" id="PTHR43685">
    <property type="entry name" value="GLYCOSYLTRANSFERASE"/>
    <property type="match status" value="1"/>
</dbReference>
<evidence type="ECO:0000256" key="1">
    <source>
        <dbReference type="ARBA" id="ARBA00006739"/>
    </source>
</evidence>
<gene>
    <name evidence="5" type="ORF">V4836_02665</name>
</gene>
<dbReference type="EMBL" id="JAZKKV010000001">
    <property type="protein sequence ID" value="MEE9653078.1"/>
    <property type="molecule type" value="Genomic_DNA"/>
</dbReference>